<dbReference type="STRING" id="71717.A0A4Y7SPD3"/>
<reference evidence="2 3" key="1">
    <citation type="journal article" date="2019" name="Nat. Ecol. Evol.">
        <title>Megaphylogeny resolves global patterns of mushroom evolution.</title>
        <authorList>
            <person name="Varga T."/>
            <person name="Krizsan K."/>
            <person name="Foldi C."/>
            <person name="Dima B."/>
            <person name="Sanchez-Garcia M."/>
            <person name="Sanchez-Ramirez S."/>
            <person name="Szollosi G.J."/>
            <person name="Szarkandi J.G."/>
            <person name="Papp V."/>
            <person name="Albert L."/>
            <person name="Andreopoulos W."/>
            <person name="Angelini C."/>
            <person name="Antonin V."/>
            <person name="Barry K.W."/>
            <person name="Bougher N.L."/>
            <person name="Buchanan P."/>
            <person name="Buyck B."/>
            <person name="Bense V."/>
            <person name="Catcheside P."/>
            <person name="Chovatia M."/>
            <person name="Cooper J."/>
            <person name="Damon W."/>
            <person name="Desjardin D."/>
            <person name="Finy P."/>
            <person name="Geml J."/>
            <person name="Haridas S."/>
            <person name="Hughes K."/>
            <person name="Justo A."/>
            <person name="Karasinski D."/>
            <person name="Kautmanova I."/>
            <person name="Kiss B."/>
            <person name="Kocsube S."/>
            <person name="Kotiranta H."/>
            <person name="LaButti K.M."/>
            <person name="Lechner B.E."/>
            <person name="Liimatainen K."/>
            <person name="Lipzen A."/>
            <person name="Lukacs Z."/>
            <person name="Mihaltcheva S."/>
            <person name="Morgado L.N."/>
            <person name="Niskanen T."/>
            <person name="Noordeloos M.E."/>
            <person name="Ohm R.A."/>
            <person name="Ortiz-Santana B."/>
            <person name="Ovrebo C."/>
            <person name="Racz N."/>
            <person name="Riley R."/>
            <person name="Savchenko A."/>
            <person name="Shiryaev A."/>
            <person name="Soop K."/>
            <person name="Spirin V."/>
            <person name="Szebenyi C."/>
            <person name="Tomsovsky M."/>
            <person name="Tulloss R.E."/>
            <person name="Uehling J."/>
            <person name="Grigoriev I.V."/>
            <person name="Vagvolgyi C."/>
            <person name="Papp T."/>
            <person name="Martin F.M."/>
            <person name="Miettinen O."/>
            <person name="Hibbett D.S."/>
            <person name="Nagy L.G."/>
        </authorList>
    </citation>
    <scope>NUCLEOTIDE SEQUENCE [LARGE SCALE GENOMIC DNA]</scope>
    <source>
        <strain evidence="2 3">FP101781</strain>
    </source>
</reference>
<dbReference type="Proteomes" id="UP000298030">
    <property type="component" value="Unassembled WGS sequence"/>
</dbReference>
<dbReference type="GO" id="GO:0005524">
    <property type="term" value="F:ATP binding"/>
    <property type="evidence" value="ECO:0007669"/>
    <property type="project" value="InterPro"/>
</dbReference>
<protein>
    <submittedName>
        <fullName evidence="2">Kinase-like protein</fullName>
    </submittedName>
</protein>
<dbReference type="Gene3D" id="1.10.510.10">
    <property type="entry name" value="Transferase(Phosphotransferase) domain 1"/>
    <property type="match status" value="1"/>
</dbReference>
<feature type="domain" description="Protein kinase" evidence="1">
    <location>
        <begin position="1"/>
        <end position="316"/>
    </location>
</feature>
<sequence length="328" mass="35552">MTAALSHLCREYRILPQQMKIIANVPGTHPMTLSPVAQLLNMDIFRCVLAGGRQVQLERPRAKGDSRNPMIDRLIHEIILRFNYPNPGLRPLEGLHQPVNGGDFHGACLISPYYQHGSIQTVDRASINIKLSLLRNILESLEFLDTNGIAHGRINPSAVVLDDDGRARLSGLGLGVLAPADDGANPAATEPVPLGEYLWMAPELLQAYRDGGNPTPTPASDMYSFGLLAYKILTGEEPFAEIRGRSACWSIRSLGALFDTVLGDDKRSDESIDSSAAYTQHGVSDDLLAIIQDCLVVKPSERPSAHEVLNRLASVIVVESEGGSASES</sequence>
<organism evidence="2 3">
    <name type="scientific">Coprinellus micaceus</name>
    <name type="common">Glistening ink-cap mushroom</name>
    <name type="synonym">Coprinus micaceus</name>
    <dbReference type="NCBI Taxonomy" id="71717"/>
    <lineage>
        <taxon>Eukaryota</taxon>
        <taxon>Fungi</taxon>
        <taxon>Dikarya</taxon>
        <taxon>Basidiomycota</taxon>
        <taxon>Agaricomycotina</taxon>
        <taxon>Agaricomycetes</taxon>
        <taxon>Agaricomycetidae</taxon>
        <taxon>Agaricales</taxon>
        <taxon>Agaricineae</taxon>
        <taxon>Psathyrellaceae</taxon>
        <taxon>Coprinellus</taxon>
    </lineage>
</organism>
<keyword evidence="2" id="KW-0418">Kinase</keyword>
<dbReference type="PROSITE" id="PS50011">
    <property type="entry name" value="PROTEIN_KINASE_DOM"/>
    <property type="match status" value="1"/>
</dbReference>
<dbReference type="AlphaFoldDB" id="A0A4Y7SPD3"/>
<dbReference type="PANTHER" id="PTHR48007">
    <property type="entry name" value="LEUCINE-RICH REPEAT RECEPTOR-LIKE PROTEIN KINASE PXC1"/>
    <property type="match status" value="1"/>
</dbReference>
<comment type="caution">
    <text evidence="2">The sequence shown here is derived from an EMBL/GenBank/DDBJ whole genome shotgun (WGS) entry which is preliminary data.</text>
</comment>
<gene>
    <name evidence="2" type="ORF">FA13DRAFT_1400668</name>
</gene>
<dbReference type="InterPro" id="IPR000719">
    <property type="entry name" value="Prot_kinase_dom"/>
</dbReference>
<dbReference type="PANTHER" id="PTHR48007:SF4">
    <property type="entry name" value="LEUCINE-RICH REPEAT RECEPTOR-LIKE PROTEIN KINASE PXC1"/>
    <property type="match status" value="1"/>
</dbReference>
<name>A0A4Y7SPD3_COPMI</name>
<dbReference type="InterPro" id="IPR011009">
    <property type="entry name" value="Kinase-like_dom_sf"/>
</dbReference>
<dbReference type="Pfam" id="PF00069">
    <property type="entry name" value="Pkinase"/>
    <property type="match status" value="1"/>
</dbReference>
<dbReference type="GO" id="GO:0004672">
    <property type="term" value="F:protein kinase activity"/>
    <property type="evidence" value="ECO:0007669"/>
    <property type="project" value="InterPro"/>
</dbReference>
<proteinExistence type="predicted"/>
<dbReference type="OrthoDB" id="3248549at2759"/>
<evidence type="ECO:0000313" key="2">
    <source>
        <dbReference type="EMBL" id="TEB23737.1"/>
    </source>
</evidence>
<evidence type="ECO:0000313" key="3">
    <source>
        <dbReference type="Proteomes" id="UP000298030"/>
    </source>
</evidence>
<keyword evidence="3" id="KW-1185">Reference proteome</keyword>
<dbReference type="SUPFAM" id="SSF56112">
    <property type="entry name" value="Protein kinase-like (PK-like)"/>
    <property type="match status" value="1"/>
</dbReference>
<keyword evidence="2" id="KW-0808">Transferase</keyword>
<accession>A0A4Y7SPD3</accession>
<evidence type="ECO:0000259" key="1">
    <source>
        <dbReference type="PROSITE" id="PS50011"/>
    </source>
</evidence>
<dbReference type="EMBL" id="QPFP01000074">
    <property type="protein sequence ID" value="TEB23737.1"/>
    <property type="molecule type" value="Genomic_DNA"/>
</dbReference>
<dbReference type="SMART" id="SM00220">
    <property type="entry name" value="S_TKc"/>
    <property type="match status" value="1"/>
</dbReference>
<dbReference type="InterPro" id="IPR046959">
    <property type="entry name" value="PRK1-6/SRF4-like"/>
</dbReference>